<keyword evidence="2" id="KW-1185">Reference proteome</keyword>
<protein>
    <submittedName>
        <fullName evidence="1">Uncharacterized protein</fullName>
    </submittedName>
</protein>
<evidence type="ECO:0000313" key="2">
    <source>
        <dbReference type="Proteomes" id="UP000634134"/>
    </source>
</evidence>
<gene>
    <name evidence="1" type="ORF">IEE83_24900</name>
</gene>
<name>A0ABR9WHY7_9BACT</name>
<organism evidence="1 2">
    <name type="scientific">Dyadobacter subterraneus</name>
    <dbReference type="NCBI Taxonomy" id="2773304"/>
    <lineage>
        <taxon>Bacteria</taxon>
        <taxon>Pseudomonadati</taxon>
        <taxon>Bacteroidota</taxon>
        <taxon>Cytophagia</taxon>
        <taxon>Cytophagales</taxon>
        <taxon>Spirosomataceae</taxon>
        <taxon>Dyadobacter</taxon>
    </lineage>
</organism>
<evidence type="ECO:0000313" key="1">
    <source>
        <dbReference type="EMBL" id="MBE9465134.1"/>
    </source>
</evidence>
<comment type="caution">
    <text evidence="1">The sequence shown here is derived from an EMBL/GenBank/DDBJ whole genome shotgun (WGS) entry which is preliminary data.</text>
</comment>
<dbReference type="Proteomes" id="UP000634134">
    <property type="component" value="Unassembled WGS sequence"/>
</dbReference>
<sequence>MDKIGYIEIRITGSKGNLDLSPDNYDIREIISILENVESLLYPGEKKDRPTISYRIEEGSVRHIFKTSIQYIIGFNAVVGQINQIQNIDFLDLSTATAFENIQNIAAKRDYSFTIKTSVDKSNSVKIDRTTKYYRTEAVWADAEFYFYGKVTNAGGKEKANIHVSTEDLGVIRIQTPISFLENYDDNLLYKSFGVRATGKQHSETGEIDTSSLKFVEMVDYHPKYDEQYLNNLIDKASGNWSEISDKESWLKEIRGSYED</sequence>
<accession>A0ABR9WHY7</accession>
<dbReference type="EMBL" id="JACYGY010000001">
    <property type="protein sequence ID" value="MBE9465134.1"/>
    <property type="molecule type" value="Genomic_DNA"/>
</dbReference>
<reference evidence="2" key="1">
    <citation type="submission" date="2023-07" db="EMBL/GenBank/DDBJ databases">
        <title>Dyadobacter sp. nov 'subterranea' isolated from contaminted grondwater.</title>
        <authorList>
            <person name="Szabo I."/>
            <person name="Al-Omari J."/>
            <person name="Szerdahelyi S.G."/>
            <person name="Rado J."/>
        </authorList>
    </citation>
    <scope>NUCLEOTIDE SEQUENCE [LARGE SCALE GENOMIC DNA]</scope>
    <source>
        <strain evidence="2">UP-52</strain>
    </source>
</reference>
<proteinExistence type="predicted"/>